<sequence length="80" mass="8895">MAEQRRASPRITTTFQDCTKLASHTRVPHRQDIRSSFVSGSPSRCVAVPMCWCGRHVGQDPSLYPNLCPNLGLALETPRT</sequence>
<evidence type="ECO:0000313" key="1">
    <source>
        <dbReference type="EMBL" id="KAK8389313.1"/>
    </source>
</evidence>
<keyword evidence="2" id="KW-1185">Reference proteome</keyword>
<comment type="caution">
    <text evidence="1">The sequence shown here is derived from an EMBL/GenBank/DDBJ whole genome shotgun (WGS) entry which is preliminary data.</text>
</comment>
<proteinExistence type="predicted"/>
<evidence type="ECO:0000313" key="2">
    <source>
        <dbReference type="Proteomes" id="UP001487740"/>
    </source>
</evidence>
<dbReference type="AlphaFoldDB" id="A0AAW0TQJ6"/>
<protein>
    <submittedName>
        <fullName evidence="1">Uncharacterized protein</fullName>
    </submittedName>
</protein>
<reference evidence="1 2" key="1">
    <citation type="submission" date="2023-03" db="EMBL/GenBank/DDBJ databases">
        <title>High-quality genome of Scylla paramamosain provides insights in environmental adaptation.</title>
        <authorList>
            <person name="Zhang L."/>
        </authorList>
    </citation>
    <scope>NUCLEOTIDE SEQUENCE [LARGE SCALE GENOMIC DNA]</scope>
    <source>
        <strain evidence="1">LZ_2023a</strain>
        <tissue evidence="1">Muscle</tissue>
    </source>
</reference>
<accession>A0AAW0TQJ6</accession>
<dbReference type="EMBL" id="JARAKH010000027">
    <property type="protein sequence ID" value="KAK8389313.1"/>
    <property type="molecule type" value="Genomic_DNA"/>
</dbReference>
<gene>
    <name evidence="1" type="ORF">O3P69_008799</name>
</gene>
<name>A0AAW0TQJ6_SCYPA</name>
<dbReference type="Proteomes" id="UP001487740">
    <property type="component" value="Unassembled WGS sequence"/>
</dbReference>
<organism evidence="1 2">
    <name type="scientific">Scylla paramamosain</name>
    <name type="common">Mud crab</name>
    <dbReference type="NCBI Taxonomy" id="85552"/>
    <lineage>
        <taxon>Eukaryota</taxon>
        <taxon>Metazoa</taxon>
        <taxon>Ecdysozoa</taxon>
        <taxon>Arthropoda</taxon>
        <taxon>Crustacea</taxon>
        <taxon>Multicrustacea</taxon>
        <taxon>Malacostraca</taxon>
        <taxon>Eumalacostraca</taxon>
        <taxon>Eucarida</taxon>
        <taxon>Decapoda</taxon>
        <taxon>Pleocyemata</taxon>
        <taxon>Brachyura</taxon>
        <taxon>Eubrachyura</taxon>
        <taxon>Portunoidea</taxon>
        <taxon>Portunidae</taxon>
        <taxon>Portuninae</taxon>
        <taxon>Scylla</taxon>
    </lineage>
</organism>